<name>A0ABP9DV44_9ACTN</name>
<protein>
    <recommendedName>
        <fullName evidence="3">Small CPxCG-related zinc finger protein</fullName>
    </recommendedName>
</protein>
<accession>A0ABP9DV44</accession>
<evidence type="ECO:0000313" key="1">
    <source>
        <dbReference type="EMBL" id="GAA4857177.1"/>
    </source>
</evidence>
<dbReference type="Proteomes" id="UP001501752">
    <property type="component" value="Unassembled WGS sequence"/>
</dbReference>
<gene>
    <name evidence="1" type="ORF">GCM10023235_38470</name>
</gene>
<organism evidence="1 2">
    <name type="scientific">Kitasatospora terrestris</name>
    <dbReference type="NCBI Taxonomy" id="258051"/>
    <lineage>
        <taxon>Bacteria</taxon>
        <taxon>Bacillati</taxon>
        <taxon>Actinomycetota</taxon>
        <taxon>Actinomycetes</taxon>
        <taxon>Kitasatosporales</taxon>
        <taxon>Streptomycetaceae</taxon>
        <taxon>Kitasatospora</taxon>
    </lineage>
</organism>
<reference evidence="2" key="1">
    <citation type="journal article" date="2019" name="Int. J. Syst. Evol. Microbiol.">
        <title>The Global Catalogue of Microorganisms (GCM) 10K type strain sequencing project: providing services to taxonomists for standard genome sequencing and annotation.</title>
        <authorList>
            <consortium name="The Broad Institute Genomics Platform"/>
            <consortium name="The Broad Institute Genome Sequencing Center for Infectious Disease"/>
            <person name="Wu L."/>
            <person name="Ma J."/>
        </authorList>
    </citation>
    <scope>NUCLEOTIDE SEQUENCE [LARGE SCALE GENOMIC DNA]</scope>
    <source>
        <strain evidence="2">JCM 13006</strain>
    </source>
</reference>
<keyword evidence="2" id="KW-1185">Reference proteome</keyword>
<dbReference type="EMBL" id="BAABIS010000001">
    <property type="protein sequence ID" value="GAA4857177.1"/>
    <property type="molecule type" value="Genomic_DNA"/>
</dbReference>
<evidence type="ECO:0008006" key="3">
    <source>
        <dbReference type="Google" id="ProtNLM"/>
    </source>
</evidence>
<evidence type="ECO:0000313" key="2">
    <source>
        <dbReference type="Proteomes" id="UP001501752"/>
    </source>
</evidence>
<proteinExistence type="predicted"/>
<comment type="caution">
    <text evidence="1">The sequence shown here is derived from an EMBL/GenBank/DDBJ whole genome shotgun (WGS) entry which is preliminary data.</text>
</comment>
<sequence length="62" mass="6597">MPQHTHAPVRICPDCDGFARAAIDTGNRHPDGTRHTLTAHCTTCRGTGTTTQRTTAHASAQS</sequence>
<dbReference type="RefSeq" id="WP_345698075.1">
    <property type="nucleotide sequence ID" value="NZ_BAABIS010000001.1"/>
</dbReference>